<keyword evidence="7 8" id="KW-0315">Glutamine amidotransferase</keyword>
<dbReference type="InterPro" id="IPR010075">
    <property type="entry name" value="PRibForGlyAmidine_synth_PurQ"/>
</dbReference>
<feature type="active site" evidence="8">
    <location>
        <position position="194"/>
    </location>
</feature>
<dbReference type="PIRSF" id="PIRSF001586">
    <property type="entry name" value="FGAM_synth_I"/>
    <property type="match status" value="1"/>
</dbReference>
<evidence type="ECO:0000256" key="1">
    <source>
        <dbReference type="ARBA" id="ARBA00022490"/>
    </source>
</evidence>
<dbReference type="GO" id="GO:0004642">
    <property type="term" value="F:phosphoribosylformylglycinamidine synthase activity"/>
    <property type="evidence" value="ECO:0007669"/>
    <property type="project" value="UniProtKB-UniRule"/>
</dbReference>
<comment type="catalytic activity">
    <reaction evidence="8">
        <text>L-glutamine + H2O = L-glutamate + NH4(+)</text>
        <dbReference type="Rhea" id="RHEA:15889"/>
        <dbReference type="ChEBI" id="CHEBI:15377"/>
        <dbReference type="ChEBI" id="CHEBI:28938"/>
        <dbReference type="ChEBI" id="CHEBI:29985"/>
        <dbReference type="ChEBI" id="CHEBI:58359"/>
        <dbReference type="EC" id="3.5.1.2"/>
    </reaction>
</comment>
<dbReference type="GO" id="GO:0004359">
    <property type="term" value="F:glutaminase activity"/>
    <property type="evidence" value="ECO:0007669"/>
    <property type="project" value="UniProtKB-EC"/>
</dbReference>
<keyword evidence="6 8" id="KW-0067">ATP-binding</keyword>
<evidence type="ECO:0000256" key="5">
    <source>
        <dbReference type="ARBA" id="ARBA00022801"/>
    </source>
</evidence>
<accession>A0AAE6CZQ2</accession>
<dbReference type="HAMAP" id="MF_00421">
    <property type="entry name" value="PurQ"/>
    <property type="match status" value="1"/>
</dbReference>
<dbReference type="Gene3D" id="3.40.50.880">
    <property type="match status" value="1"/>
</dbReference>
<sequence>MKIAIIQFPGTNCEYDTAYAFEKLNIKSEIIWHEREDFNADLIVLPGGFSYGDYLRCAAIAKFAPAIKTLKEHAKKGGYILGICNGFQILLELGLLSGAMKYNDNLNFISKMQKLQVISSDNALLKNFNKDDIIELPIAHGEGNYFNTLDGLKKLEDKDLILLKYLDNPNGSLNNIAGICDENKKIFGLMPHPERACDELLGSTIGLDLLKGFINC</sequence>
<comment type="subunit">
    <text evidence="8">Part of the FGAM synthase complex composed of 1 PurL, 1 PurQ and 2 PurS subunits.</text>
</comment>
<evidence type="ECO:0000256" key="4">
    <source>
        <dbReference type="ARBA" id="ARBA00022755"/>
    </source>
</evidence>
<comment type="catalytic activity">
    <reaction evidence="8">
        <text>N(2)-formyl-N(1)-(5-phospho-beta-D-ribosyl)glycinamide + L-glutamine + ATP + H2O = 2-formamido-N(1)-(5-O-phospho-beta-D-ribosyl)acetamidine + L-glutamate + ADP + phosphate + H(+)</text>
        <dbReference type="Rhea" id="RHEA:17129"/>
        <dbReference type="ChEBI" id="CHEBI:15377"/>
        <dbReference type="ChEBI" id="CHEBI:15378"/>
        <dbReference type="ChEBI" id="CHEBI:29985"/>
        <dbReference type="ChEBI" id="CHEBI:30616"/>
        <dbReference type="ChEBI" id="CHEBI:43474"/>
        <dbReference type="ChEBI" id="CHEBI:58359"/>
        <dbReference type="ChEBI" id="CHEBI:147286"/>
        <dbReference type="ChEBI" id="CHEBI:147287"/>
        <dbReference type="ChEBI" id="CHEBI:456216"/>
        <dbReference type="EC" id="6.3.5.3"/>
    </reaction>
</comment>
<dbReference type="NCBIfam" id="NF002957">
    <property type="entry name" value="PRK03619.1"/>
    <property type="match status" value="1"/>
</dbReference>
<dbReference type="Proteomes" id="UP000293421">
    <property type="component" value="Chromosome"/>
</dbReference>
<feature type="active site" evidence="8">
    <location>
        <position position="192"/>
    </location>
</feature>
<dbReference type="EC" id="6.3.5.3" evidence="8"/>
<dbReference type="SUPFAM" id="SSF52317">
    <property type="entry name" value="Class I glutamine amidotransferase-like"/>
    <property type="match status" value="1"/>
</dbReference>
<reference evidence="9 11" key="1">
    <citation type="submission" date="2019-02" db="EMBL/GenBank/DDBJ databases">
        <title>Use of ANI for Rapid Identification of Enteric Bacteria.</title>
        <authorList>
            <person name="Pruckler J."/>
            <person name="Lane C."/>
            <person name="Aubert R."/>
        </authorList>
    </citation>
    <scope>NUCLEOTIDE SEQUENCE [LARGE SCALE GENOMIC DNA]</scope>
    <source>
        <strain evidence="9 11">2014D-0083</strain>
    </source>
</reference>
<comment type="pathway">
    <text evidence="8">Purine metabolism; IMP biosynthesis via de novo pathway; 5-amino-1-(5-phospho-D-ribosyl)imidazole from N(2)-formyl-N(1)-(5-phospho-D-ribosyl)glycinamide: step 1/2.</text>
</comment>
<comment type="subcellular location">
    <subcellularLocation>
        <location evidence="8">Cytoplasm</location>
    </subcellularLocation>
</comment>
<evidence type="ECO:0000256" key="2">
    <source>
        <dbReference type="ARBA" id="ARBA00022598"/>
    </source>
</evidence>
<proteinExistence type="inferred from homology"/>
<dbReference type="EMBL" id="CP037746">
    <property type="protein sequence ID" value="QBL13615.1"/>
    <property type="molecule type" value="Genomic_DNA"/>
</dbReference>
<feature type="active site" description="Nucleophile" evidence="8">
    <location>
        <position position="84"/>
    </location>
</feature>
<dbReference type="Proteomes" id="UP000321325">
    <property type="component" value="Unassembled WGS sequence"/>
</dbReference>
<name>A0AAE6CZQ2_9BACT</name>
<dbReference type="EMBL" id="VRMB01000031">
    <property type="protein sequence ID" value="TXK67503.1"/>
    <property type="molecule type" value="Genomic_DNA"/>
</dbReference>
<dbReference type="CDD" id="cd01740">
    <property type="entry name" value="GATase1_FGAR_AT"/>
    <property type="match status" value="1"/>
</dbReference>
<keyword evidence="1 8" id="KW-0963">Cytoplasm</keyword>
<keyword evidence="12" id="KW-1185">Reference proteome</keyword>
<protein>
    <recommendedName>
        <fullName evidence="8">Phosphoribosylformylglycinamidine synthase subunit PurQ</fullName>
        <shortName evidence="8">FGAM synthase</shortName>
        <ecNumber evidence="8">6.3.5.3</ecNumber>
    </recommendedName>
    <alternativeName>
        <fullName evidence="8">Formylglycinamide ribonucleotide amidotransferase subunit I</fullName>
        <shortName evidence="8">FGAR amidotransferase I</shortName>
        <shortName evidence="8">FGAR-AT I</shortName>
    </alternativeName>
    <alternativeName>
        <fullName evidence="8">Glutaminase PurQ</fullName>
        <ecNumber evidence="8">3.5.1.2</ecNumber>
    </alternativeName>
    <alternativeName>
        <fullName evidence="8">Phosphoribosylformylglycinamidine synthase subunit I</fullName>
    </alternativeName>
</protein>
<evidence type="ECO:0000313" key="9">
    <source>
        <dbReference type="EMBL" id="QBL13615.1"/>
    </source>
</evidence>
<dbReference type="GO" id="GO:0005737">
    <property type="term" value="C:cytoplasm"/>
    <property type="evidence" value="ECO:0007669"/>
    <property type="project" value="UniProtKB-SubCell"/>
</dbReference>
<comment type="function">
    <text evidence="8">Part of the phosphoribosylformylglycinamidine synthase complex involved in the purines biosynthetic pathway. Catalyzes the ATP-dependent conversion of formylglycinamide ribonucleotide (FGAR) and glutamine to yield formylglycinamidine ribonucleotide (FGAM) and glutamate. The FGAM synthase complex is composed of three subunits. PurQ produces an ammonia molecule by converting glutamine to glutamate. PurL transfers the ammonia molecule to FGAR to form FGAM in an ATP-dependent manner. PurS interacts with PurQ and PurL and is thought to assist in the transfer of the ammonia molecule from PurQ to PurL.</text>
</comment>
<evidence type="ECO:0000256" key="6">
    <source>
        <dbReference type="ARBA" id="ARBA00022840"/>
    </source>
</evidence>
<reference evidence="10 12" key="2">
    <citation type="submission" date="2019-08" db="EMBL/GenBank/DDBJ databases">
        <title>Rapid identification of Enteric Bacteria from Whole Genome Sequences (WGS) using Average Nucleotide Identity (ANI).</title>
        <authorList>
            <person name="Lane C."/>
        </authorList>
    </citation>
    <scope>NUCLEOTIDE SEQUENCE [LARGE SCALE GENOMIC DNA]</scope>
    <source>
        <strain evidence="10 12">2010D-8464</strain>
    </source>
</reference>
<organism evidence="9 11">
    <name type="scientific">Campylobacter volucris</name>
    <dbReference type="NCBI Taxonomy" id="1031542"/>
    <lineage>
        <taxon>Bacteria</taxon>
        <taxon>Pseudomonadati</taxon>
        <taxon>Campylobacterota</taxon>
        <taxon>Epsilonproteobacteria</taxon>
        <taxon>Campylobacterales</taxon>
        <taxon>Campylobacteraceae</taxon>
        <taxon>Campylobacter</taxon>
    </lineage>
</organism>
<dbReference type="PANTHER" id="PTHR47552">
    <property type="entry name" value="PHOSPHORIBOSYLFORMYLGLYCINAMIDINE SYNTHASE SUBUNIT PURQ"/>
    <property type="match status" value="1"/>
</dbReference>
<dbReference type="PANTHER" id="PTHR47552:SF1">
    <property type="entry name" value="PHOSPHORIBOSYLFORMYLGLYCINAMIDINE SYNTHASE SUBUNIT PURQ"/>
    <property type="match status" value="1"/>
</dbReference>
<keyword evidence="4 8" id="KW-0658">Purine biosynthesis</keyword>
<dbReference type="GeneID" id="66287415"/>
<dbReference type="PROSITE" id="PS51273">
    <property type="entry name" value="GATASE_TYPE_1"/>
    <property type="match status" value="1"/>
</dbReference>
<keyword evidence="2 8" id="KW-0436">Ligase</keyword>
<dbReference type="GO" id="GO:0005524">
    <property type="term" value="F:ATP binding"/>
    <property type="evidence" value="ECO:0007669"/>
    <property type="project" value="UniProtKB-KW"/>
</dbReference>
<dbReference type="AlphaFoldDB" id="A0AAE6CZQ2"/>
<dbReference type="GO" id="GO:0006189">
    <property type="term" value="P:'de novo' IMP biosynthetic process"/>
    <property type="evidence" value="ECO:0007669"/>
    <property type="project" value="UniProtKB-UniRule"/>
</dbReference>
<evidence type="ECO:0000256" key="7">
    <source>
        <dbReference type="ARBA" id="ARBA00022962"/>
    </source>
</evidence>
<gene>
    <name evidence="8 9" type="primary">purQ</name>
    <name evidence="9" type="ORF">A9460_04425</name>
    <name evidence="10" type="ORF">FVD15_06175</name>
</gene>
<dbReference type="InterPro" id="IPR029062">
    <property type="entry name" value="Class_I_gatase-like"/>
</dbReference>
<dbReference type="Pfam" id="PF13507">
    <property type="entry name" value="GATase_5"/>
    <property type="match status" value="1"/>
</dbReference>
<evidence type="ECO:0000313" key="11">
    <source>
        <dbReference type="Proteomes" id="UP000293421"/>
    </source>
</evidence>
<keyword evidence="5 8" id="KW-0378">Hydrolase</keyword>
<evidence type="ECO:0000313" key="10">
    <source>
        <dbReference type="EMBL" id="TXK67503.1"/>
    </source>
</evidence>
<dbReference type="NCBIfam" id="TIGR01737">
    <property type="entry name" value="FGAM_synth_I"/>
    <property type="match status" value="1"/>
</dbReference>
<evidence type="ECO:0000313" key="12">
    <source>
        <dbReference type="Proteomes" id="UP000321325"/>
    </source>
</evidence>
<evidence type="ECO:0000256" key="8">
    <source>
        <dbReference type="HAMAP-Rule" id="MF_00421"/>
    </source>
</evidence>
<keyword evidence="3 8" id="KW-0547">Nucleotide-binding</keyword>
<dbReference type="SMART" id="SM01211">
    <property type="entry name" value="GATase_5"/>
    <property type="match status" value="1"/>
</dbReference>
<dbReference type="RefSeq" id="WP_039665471.1">
    <property type="nucleotide sequence ID" value="NZ_CP037746.1"/>
</dbReference>
<evidence type="ECO:0000256" key="3">
    <source>
        <dbReference type="ARBA" id="ARBA00022741"/>
    </source>
</evidence>
<dbReference type="EC" id="3.5.1.2" evidence="8"/>